<evidence type="ECO:0000259" key="15">
    <source>
        <dbReference type="PROSITE" id="PS50035"/>
    </source>
</evidence>
<dbReference type="Proteomes" id="UP000067683">
    <property type="component" value="Chromosome"/>
</dbReference>
<dbReference type="FunFam" id="3.30.870.10:FF:000014">
    <property type="entry name" value="Cardiolipin synthase"/>
    <property type="match status" value="1"/>
</dbReference>
<feature type="transmembrane region" description="Helical" evidence="13">
    <location>
        <begin position="6"/>
        <end position="27"/>
    </location>
</feature>
<evidence type="ECO:0000256" key="14">
    <source>
        <dbReference type="NCBIfam" id="TIGR04265"/>
    </source>
</evidence>
<organism evidence="16 17">
    <name type="scientific">Planococcus rifietoensis</name>
    <dbReference type="NCBI Taxonomy" id="200991"/>
    <lineage>
        <taxon>Bacteria</taxon>
        <taxon>Bacillati</taxon>
        <taxon>Bacillota</taxon>
        <taxon>Bacilli</taxon>
        <taxon>Bacillales</taxon>
        <taxon>Caryophanaceae</taxon>
        <taxon>Planococcus</taxon>
    </lineage>
</organism>
<feature type="active site" evidence="13">
    <location>
        <position position="232"/>
    </location>
</feature>
<comment type="catalytic activity">
    <reaction evidence="13">
        <text>2 a 1,2-diacyl-sn-glycero-3-phospho-(1'-sn-glycerol) = a cardiolipin + glycerol</text>
        <dbReference type="Rhea" id="RHEA:31451"/>
        <dbReference type="ChEBI" id="CHEBI:17754"/>
        <dbReference type="ChEBI" id="CHEBI:62237"/>
        <dbReference type="ChEBI" id="CHEBI:64716"/>
    </reaction>
</comment>
<evidence type="ECO:0000256" key="8">
    <source>
        <dbReference type="ARBA" id="ARBA00023098"/>
    </source>
</evidence>
<feature type="active site" evidence="13">
    <location>
        <position position="410"/>
    </location>
</feature>
<keyword evidence="8 13" id="KW-0443">Lipid metabolism</keyword>
<evidence type="ECO:0000256" key="2">
    <source>
        <dbReference type="ARBA" id="ARBA00022475"/>
    </source>
</evidence>
<name>A0A0U2ZCZ9_9BACL</name>
<evidence type="ECO:0000256" key="1">
    <source>
        <dbReference type="ARBA" id="ARBA00004651"/>
    </source>
</evidence>
<evidence type="ECO:0000256" key="11">
    <source>
        <dbReference type="ARBA" id="ARBA00023264"/>
    </source>
</evidence>
<evidence type="ECO:0000256" key="13">
    <source>
        <dbReference type="HAMAP-Rule" id="MF_01916"/>
    </source>
</evidence>
<dbReference type="GO" id="GO:0032049">
    <property type="term" value="P:cardiolipin biosynthetic process"/>
    <property type="evidence" value="ECO:0007669"/>
    <property type="project" value="UniProtKB-UniRule"/>
</dbReference>
<dbReference type="GO" id="GO:0005886">
    <property type="term" value="C:plasma membrane"/>
    <property type="evidence" value="ECO:0007669"/>
    <property type="project" value="UniProtKB-SubCell"/>
</dbReference>
<dbReference type="InterPro" id="IPR022924">
    <property type="entry name" value="Cardiolipin_synthase"/>
</dbReference>
<dbReference type="AlphaFoldDB" id="A0A0U2ZCZ9"/>
<keyword evidence="7 13" id="KW-1133">Transmembrane helix</keyword>
<feature type="active site" evidence="13">
    <location>
        <position position="403"/>
    </location>
</feature>
<evidence type="ECO:0000256" key="4">
    <source>
        <dbReference type="ARBA" id="ARBA00022679"/>
    </source>
</evidence>
<protein>
    <recommendedName>
        <fullName evidence="13 14">Cardiolipin synthase</fullName>
        <shortName evidence="13">CL synthase</shortName>
        <ecNumber evidence="13 14">2.7.8.-</ecNumber>
    </recommendedName>
</protein>
<dbReference type="EMBL" id="CP013659">
    <property type="protein sequence ID" value="ALS75093.1"/>
    <property type="molecule type" value="Genomic_DNA"/>
</dbReference>
<keyword evidence="11 13" id="KW-1208">Phospholipid metabolism</keyword>
<keyword evidence="9 13" id="KW-0472">Membrane</keyword>
<accession>A0A0U2ZCZ9</accession>
<evidence type="ECO:0000313" key="16">
    <source>
        <dbReference type="EMBL" id="ALS75093.1"/>
    </source>
</evidence>
<feature type="active site" evidence="13">
    <location>
        <position position="227"/>
    </location>
</feature>
<evidence type="ECO:0000256" key="5">
    <source>
        <dbReference type="ARBA" id="ARBA00022692"/>
    </source>
</evidence>
<dbReference type="NCBIfam" id="TIGR04265">
    <property type="entry name" value="bac_cardiolipin"/>
    <property type="match status" value="1"/>
</dbReference>
<keyword evidence="5 13" id="KW-0812">Transmembrane</keyword>
<dbReference type="InterPro" id="IPR001736">
    <property type="entry name" value="PLipase_D/transphosphatidylase"/>
</dbReference>
<dbReference type="EC" id="2.7.8.-" evidence="13 14"/>
<evidence type="ECO:0000256" key="9">
    <source>
        <dbReference type="ARBA" id="ARBA00023136"/>
    </source>
</evidence>
<feature type="domain" description="PLD phosphodiesterase" evidence="15">
    <location>
        <begin position="220"/>
        <end position="247"/>
    </location>
</feature>
<dbReference type="PANTHER" id="PTHR21248">
    <property type="entry name" value="CARDIOLIPIN SYNTHASE"/>
    <property type="match status" value="1"/>
</dbReference>
<dbReference type="InterPro" id="IPR025202">
    <property type="entry name" value="PLD-like_dom"/>
</dbReference>
<evidence type="ECO:0000256" key="10">
    <source>
        <dbReference type="ARBA" id="ARBA00023209"/>
    </source>
</evidence>
<keyword evidence="2 13" id="KW-1003">Cell membrane</keyword>
<evidence type="ECO:0000256" key="7">
    <source>
        <dbReference type="ARBA" id="ARBA00022989"/>
    </source>
</evidence>
<dbReference type="Gene3D" id="3.30.870.10">
    <property type="entry name" value="Endonuclease Chain A"/>
    <property type="match status" value="2"/>
</dbReference>
<dbReference type="STRING" id="200991.AUC31_07620"/>
<gene>
    <name evidence="16" type="ORF">AUC31_07620</name>
</gene>
<reference evidence="16" key="1">
    <citation type="submission" date="2016-01" db="EMBL/GenBank/DDBJ databases">
        <title>Complete genome of Planococcus rifietoensis type strain M8.</title>
        <authorList>
            <person name="See-Too W.S."/>
        </authorList>
    </citation>
    <scope>NUCLEOTIDE SEQUENCE [LARGE SCALE GENOMIC DNA]</scope>
    <source>
        <strain evidence="16">M8</strain>
    </source>
</reference>
<dbReference type="Pfam" id="PF13396">
    <property type="entry name" value="PLDc_N"/>
    <property type="match status" value="1"/>
</dbReference>
<keyword evidence="17" id="KW-1185">Reference proteome</keyword>
<sequence length="485" mass="56176">MTVTIISVLTAAIFILNIFLAAALVFLERRDASSTWAWLLVLFFVPIAGFFIYLLLGRKLRQKKLFKWEEGRKRIGIESLIAHQMNEIHDGTFPFQDVSTKDYSNLIYLHLRNNGALLTQNNHVKIFNDGREKFDALIRDIEQAQDHIHIQYYIFRLDQLGNRIMDALLAKAKEGVKVRLLYDDMGSRSLSKRHFKEFSAAGGEVETFFPSIMPIINPRLNYRNHRKIVVIDGKVGYIGGFNVGEEYLGLNRRFGYWRDTHLRLEGNALYPLQTRFILDWNQASARHDIEYDEAYFPPQPEEGSTSMQIVSSGPDEEWEQIKDGYLKLIHLAREYIYIQTPYFIPDASFYDALRIAALSGIDVRIMIPNKPDHPFVYWATYSYAGQMLRAGARVFIYDNGFLHTKMIVIDDEASTVGTANIDVRSFKLNFEVNAFIYDEKVSMELADLFRQDTELSSELTYEMYMARTRMIKSKESIARLLAPIL</sequence>
<evidence type="ECO:0000313" key="17">
    <source>
        <dbReference type="Proteomes" id="UP000067683"/>
    </source>
</evidence>
<proteinExistence type="inferred from homology"/>
<comment type="similarity">
    <text evidence="13">Belongs to the phospholipase D family. Cardiolipin synthase subfamily.</text>
</comment>
<feature type="active site" evidence="13">
    <location>
        <position position="405"/>
    </location>
</feature>
<dbReference type="SMART" id="SM00155">
    <property type="entry name" value="PLDc"/>
    <property type="match status" value="2"/>
</dbReference>
<evidence type="ECO:0000256" key="6">
    <source>
        <dbReference type="ARBA" id="ARBA00022737"/>
    </source>
</evidence>
<comment type="subcellular location">
    <subcellularLocation>
        <location evidence="1 13">Cell membrane</location>
        <topology evidence="1 13">Multi-pass membrane protein</topology>
    </subcellularLocation>
</comment>
<dbReference type="SUPFAM" id="SSF56024">
    <property type="entry name" value="Phospholipase D/nuclease"/>
    <property type="match status" value="2"/>
</dbReference>
<feature type="domain" description="PLD phosphodiesterase" evidence="15">
    <location>
        <begin position="398"/>
        <end position="425"/>
    </location>
</feature>
<dbReference type="InterPro" id="IPR030874">
    <property type="entry name" value="Cardiolipin_synth_Firmi"/>
</dbReference>
<keyword evidence="10 13" id="KW-0594">Phospholipid biosynthesis</keyword>
<dbReference type="FunFam" id="3.30.870.10:FF:000021">
    <property type="entry name" value="Cardiolipin synthase"/>
    <property type="match status" value="1"/>
</dbReference>
<dbReference type="PROSITE" id="PS50035">
    <property type="entry name" value="PLD"/>
    <property type="match status" value="2"/>
</dbReference>
<dbReference type="CDD" id="cd09110">
    <property type="entry name" value="PLDc_CLS_1"/>
    <property type="match status" value="1"/>
</dbReference>
<feature type="active site" evidence="13">
    <location>
        <position position="225"/>
    </location>
</feature>
<feature type="transmembrane region" description="Helical" evidence="13">
    <location>
        <begin position="36"/>
        <end position="56"/>
    </location>
</feature>
<dbReference type="CDD" id="cd09112">
    <property type="entry name" value="PLDc_CLS_2"/>
    <property type="match status" value="1"/>
</dbReference>
<dbReference type="Pfam" id="PF13091">
    <property type="entry name" value="PLDc_2"/>
    <property type="match status" value="2"/>
</dbReference>
<comment type="function">
    <text evidence="12 13">Catalyzes the reversible phosphatidyl group transfer from one phosphatidylglycerol molecule to another to form cardiolipin (CL) (diphosphatidylglycerol) and glycerol.</text>
</comment>
<dbReference type="HAMAP" id="MF_01916">
    <property type="entry name" value="Cardiolipin_synth_Cls"/>
    <property type="match status" value="1"/>
</dbReference>
<dbReference type="InterPro" id="IPR027379">
    <property type="entry name" value="CLS_N"/>
</dbReference>
<keyword evidence="3 13" id="KW-0444">Lipid biosynthesis</keyword>
<dbReference type="KEGG" id="prt:AUC31_07620"/>
<keyword evidence="4 13" id="KW-0808">Transferase</keyword>
<dbReference type="PANTHER" id="PTHR21248:SF22">
    <property type="entry name" value="PHOSPHOLIPASE D"/>
    <property type="match status" value="1"/>
</dbReference>
<evidence type="ECO:0000256" key="3">
    <source>
        <dbReference type="ARBA" id="ARBA00022516"/>
    </source>
</evidence>
<keyword evidence="6" id="KW-0677">Repeat</keyword>
<dbReference type="OrthoDB" id="9762009at2"/>
<dbReference type="GO" id="GO:0008808">
    <property type="term" value="F:cardiolipin synthase activity"/>
    <property type="evidence" value="ECO:0007669"/>
    <property type="project" value="UniProtKB-UniRule"/>
</dbReference>
<dbReference type="RefSeq" id="WP_058381800.1">
    <property type="nucleotide sequence ID" value="NZ_CP013659.2"/>
</dbReference>
<evidence type="ECO:0000256" key="12">
    <source>
        <dbReference type="ARBA" id="ARBA00057569"/>
    </source>
</evidence>